<comment type="caution">
    <text evidence="7">The sequence shown here is derived from an EMBL/GenBank/DDBJ whole genome shotgun (WGS) entry which is preliminary data.</text>
</comment>
<dbReference type="Gene3D" id="2.170.150.80">
    <property type="entry name" value="NAC domain"/>
    <property type="match status" value="1"/>
</dbReference>
<keyword evidence="8" id="KW-1185">Reference proteome</keyword>
<dbReference type="Proteomes" id="UP001157418">
    <property type="component" value="Unassembled WGS sequence"/>
</dbReference>
<dbReference type="GO" id="GO:0006355">
    <property type="term" value="P:regulation of DNA-templated transcription"/>
    <property type="evidence" value="ECO:0007669"/>
    <property type="project" value="InterPro"/>
</dbReference>
<dbReference type="AlphaFoldDB" id="A0AAU9PF17"/>
<keyword evidence="4" id="KW-0539">Nucleus</keyword>
<dbReference type="PROSITE" id="PS51005">
    <property type="entry name" value="NAC"/>
    <property type="match status" value="1"/>
</dbReference>
<keyword evidence="2" id="KW-0238">DNA-binding</keyword>
<dbReference type="Pfam" id="PF02365">
    <property type="entry name" value="NAM"/>
    <property type="match status" value="1"/>
</dbReference>
<dbReference type="EMBL" id="CAKMRJ010005634">
    <property type="protein sequence ID" value="CAH1448750.1"/>
    <property type="molecule type" value="Genomic_DNA"/>
</dbReference>
<dbReference type="InterPro" id="IPR036093">
    <property type="entry name" value="NAC_dom_sf"/>
</dbReference>
<gene>
    <name evidence="7" type="ORF">LVIROSA_LOCUS34274</name>
</gene>
<proteinExistence type="predicted"/>
<keyword evidence="1" id="KW-0805">Transcription regulation</keyword>
<dbReference type="InterPro" id="IPR003441">
    <property type="entry name" value="NAC-dom"/>
</dbReference>
<evidence type="ECO:0000256" key="5">
    <source>
        <dbReference type="SAM" id="MobiDB-lite"/>
    </source>
</evidence>
<evidence type="ECO:0000313" key="8">
    <source>
        <dbReference type="Proteomes" id="UP001157418"/>
    </source>
</evidence>
<feature type="domain" description="NAC" evidence="6">
    <location>
        <begin position="94"/>
        <end position="243"/>
    </location>
</feature>
<feature type="compositionally biased region" description="Acidic residues" evidence="5">
    <location>
        <begin position="261"/>
        <end position="271"/>
    </location>
</feature>
<name>A0AAU9PF17_9ASTR</name>
<evidence type="ECO:0000256" key="2">
    <source>
        <dbReference type="ARBA" id="ARBA00023125"/>
    </source>
</evidence>
<dbReference type="SUPFAM" id="SSF101941">
    <property type="entry name" value="NAC domain"/>
    <property type="match status" value="1"/>
</dbReference>
<dbReference type="GO" id="GO:0003677">
    <property type="term" value="F:DNA binding"/>
    <property type="evidence" value="ECO:0007669"/>
    <property type="project" value="UniProtKB-KW"/>
</dbReference>
<dbReference type="PANTHER" id="PTHR31744:SF232">
    <property type="entry name" value="TRANSCRIPTION FACTOR NAM FAMILY"/>
    <property type="match status" value="1"/>
</dbReference>
<sequence>MHLVLTDKAIAIDIASSSSRRLQMRPSSSLTLMRPVLDLCRPPSSAHKIRFTLHNRTTAFSGYRFPPPSTVSHFYRNLHLVDTGFFVFMGKSLKYPGFSFKPTDVHLVMYYLKNKLLGKKLDPEFIAEININDFSPWDLPAKSILSGDLEWFFFSSNSKKYLSGPRMNRVTKTGFWKGTGKDKEVKYKGRTVAMRKTLIFYVGHPGKRTITNWAMHEYRMTDEDLANQGVAQEAYVICRVFEKSGPGPKNGAQYGAPFEEKDWDDDDDDDTSTVTSLMMVGVLVNPNNASFLTSTCPSTKTCDPNNASSLGPSAITSGEDERVTYVPVNDDVMLTHGDLASLLQNNNTQKEVKEVEDCKGKKVMIDDGIDMLNEFLDASNPYDLGQDMFNMFSVDGFDDDSLDAFPGDDFWKSLED</sequence>
<protein>
    <recommendedName>
        <fullName evidence="6">NAC domain-containing protein</fullName>
    </recommendedName>
</protein>
<evidence type="ECO:0000256" key="3">
    <source>
        <dbReference type="ARBA" id="ARBA00023163"/>
    </source>
</evidence>
<keyword evidence="3" id="KW-0804">Transcription</keyword>
<organism evidence="7 8">
    <name type="scientific">Lactuca virosa</name>
    <dbReference type="NCBI Taxonomy" id="75947"/>
    <lineage>
        <taxon>Eukaryota</taxon>
        <taxon>Viridiplantae</taxon>
        <taxon>Streptophyta</taxon>
        <taxon>Embryophyta</taxon>
        <taxon>Tracheophyta</taxon>
        <taxon>Spermatophyta</taxon>
        <taxon>Magnoliopsida</taxon>
        <taxon>eudicotyledons</taxon>
        <taxon>Gunneridae</taxon>
        <taxon>Pentapetalae</taxon>
        <taxon>asterids</taxon>
        <taxon>campanulids</taxon>
        <taxon>Asterales</taxon>
        <taxon>Asteraceae</taxon>
        <taxon>Cichorioideae</taxon>
        <taxon>Cichorieae</taxon>
        <taxon>Lactucinae</taxon>
        <taxon>Lactuca</taxon>
    </lineage>
</organism>
<evidence type="ECO:0000256" key="4">
    <source>
        <dbReference type="ARBA" id="ARBA00023242"/>
    </source>
</evidence>
<evidence type="ECO:0000259" key="6">
    <source>
        <dbReference type="PROSITE" id="PS51005"/>
    </source>
</evidence>
<evidence type="ECO:0000313" key="7">
    <source>
        <dbReference type="EMBL" id="CAH1448750.1"/>
    </source>
</evidence>
<dbReference type="PANTHER" id="PTHR31744">
    <property type="entry name" value="PROTEIN CUP-SHAPED COTYLEDON 2-RELATED"/>
    <property type="match status" value="1"/>
</dbReference>
<evidence type="ECO:0000256" key="1">
    <source>
        <dbReference type="ARBA" id="ARBA00023015"/>
    </source>
</evidence>
<reference evidence="7 8" key="1">
    <citation type="submission" date="2022-01" db="EMBL/GenBank/DDBJ databases">
        <authorList>
            <person name="Xiong W."/>
            <person name="Schranz E."/>
        </authorList>
    </citation>
    <scope>NUCLEOTIDE SEQUENCE [LARGE SCALE GENOMIC DNA]</scope>
</reference>
<feature type="region of interest" description="Disordered" evidence="5">
    <location>
        <begin position="248"/>
        <end position="271"/>
    </location>
</feature>
<accession>A0AAU9PF17</accession>